<accession>A0A2G6EA27</accession>
<dbReference type="InterPro" id="IPR038186">
    <property type="entry name" value="CHAD_dom_sf"/>
</dbReference>
<reference evidence="2 3" key="1">
    <citation type="submission" date="2017-10" db="EMBL/GenBank/DDBJ databases">
        <title>Novel microbial diversity and functional potential in the marine mammal oral microbiome.</title>
        <authorList>
            <person name="Dudek N.K."/>
            <person name="Sun C.L."/>
            <person name="Burstein D."/>
            <person name="Kantor R.S."/>
            <person name="Aliaga Goltsman D.S."/>
            <person name="Bik E.M."/>
            <person name="Thomas B.C."/>
            <person name="Banfield J.F."/>
            <person name="Relman D.A."/>
        </authorList>
    </citation>
    <scope>NUCLEOTIDE SEQUENCE [LARGE SCALE GENOMIC DNA]</scope>
    <source>
        <strain evidence="2">DOLZORAL124_49_17</strain>
    </source>
</reference>
<dbReference type="Gene3D" id="1.40.20.10">
    <property type="entry name" value="CHAD domain"/>
    <property type="match status" value="1"/>
</dbReference>
<evidence type="ECO:0000259" key="1">
    <source>
        <dbReference type="SMART" id="SM00880"/>
    </source>
</evidence>
<dbReference type="InterPro" id="IPR007899">
    <property type="entry name" value="CHAD_dom"/>
</dbReference>
<dbReference type="SMART" id="SM00880">
    <property type="entry name" value="CHAD"/>
    <property type="match status" value="1"/>
</dbReference>
<dbReference type="PANTHER" id="PTHR39339:SF1">
    <property type="entry name" value="CHAD DOMAIN-CONTAINING PROTEIN"/>
    <property type="match status" value="1"/>
</dbReference>
<dbReference type="Pfam" id="PF05235">
    <property type="entry name" value="CHAD"/>
    <property type="match status" value="1"/>
</dbReference>
<organism evidence="2 3">
    <name type="scientific">candidate division KSB3 bacterium</name>
    <dbReference type="NCBI Taxonomy" id="2044937"/>
    <lineage>
        <taxon>Bacteria</taxon>
        <taxon>candidate division KSB3</taxon>
    </lineage>
</organism>
<dbReference type="Proteomes" id="UP000229740">
    <property type="component" value="Unassembled WGS sequence"/>
</dbReference>
<dbReference type="AlphaFoldDB" id="A0A2G6EA27"/>
<sequence length="296" mass="34060">MEHSMMQECLSAYYNSRCRNLENAFFKAAGFFDPDGVHDLRVAVKQVRAFFRLLEWMTPAFKGKKYIRPFRALFKAAGDLRDVHVQQELSRKWSRKQGEFLGEYYNSLKEREFPARKKFADFAEHFNLPSAISVNRKRIAHTLSTFSQNALQEKLQQRISAQTTALIGLCEQALKHEARLHSLRILSKETCYTLDIATCCPVEAACWDTMRVRLRAVHQALGKWHDAEVACEQILHFQQETDTAEDPVGSEADGQSGIYQQFFQSLHAEKAIHLQRFQVAWAEYLSLSGEEDSVSS</sequence>
<dbReference type="EMBL" id="PDPS01000021">
    <property type="protein sequence ID" value="PID58936.1"/>
    <property type="molecule type" value="Genomic_DNA"/>
</dbReference>
<evidence type="ECO:0000313" key="2">
    <source>
        <dbReference type="EMBL" id="PID58936.1"/>
    </source>
</evidence>
<name>A0A2G6EA27_9BACT</name>
<gene>
    <name evidence="2" type="ORF">CSB45_02755</name>
</gene>
<feature type="domain" description="CHAD" evidence="1">
    <location>
        <begin position="17"/>
        <end position="269"/>
    </location>
</feature>
<dbReference type="PANTHER" id="PTHR39339">
    <property type="entry name" value="SLR1444 PROTEIN"/>
    <property type="match status" value="1"/>
</dbReference>
<protein>
    <recommendedName>
        <fullName evidence="1">CHAD domain-containing protein</fullName>
    </recommendedName>
</protein>
<evidence type="ECO:0000313" key="3">
    <source>
        <dbReference type="Proteomes" id="UP000229740"/>
    </source>
</evidence>
<comment type="caution">
    <text evidence="2">The sequence shown here is derived from an EMBL/GenBank/DDBJ whole genome shotgun (WGS) entry which is preliminary data.</text>
</comment>
<proteinExistence type="predicted"/>